<comment type="caution">
    <text evidence="1">The sequence shown here is derived from an EMBL/GenBank/DDBJ whole genome shotgun (WGS) entry which is preliminary data.</text>
</comment>
<keyword evidence="2" id="KW-1185">Reference proteome</keyword>
<name>A0ACC1T611_9APHY</name>
<organism evidence="1 2">
    <name type="scientific">Phlebia brevispora</name>
    <dbReference type="NCBI Taxonomy" id="194682"/>
    <lineage>
        <taxon>Eukaryota</taxon>
        <taxon>Fungi</taxon>
        <taxon>Dikarya</taxon>
        <taxon>Basidiomycota</taxon>
        <taxon>Agaricomycotina</taxon>
        <taxon>Agaricomycetes</taxon>
        <taxon>Polyporales</taxon>
        <taxon>Meruliaceae</taxon>
        <taxon>Phlebia</taxon>
    </lineage>
</organism>
<evidence type="ECO:0000313" key="2">
    <source>
        <dbReference type="Proteomes" id="UP001148662"/>
    </source>
</evidence>
<proteinExistence type="predicted"/>
<dbReference type="Proteomes" id="UP001148662">
    <property type="component" value="Unassembled WGS sequence"/>
</dbReference>
<sequence length="230" mass="26883">MSTMDSNNSLKQLLVHETNNVTDDCIFKESNYYLSYEYVNKFAHEIKSRKETKKEAKNNMKGKVKGKAKMKVKANATMNDDDEEEDLNNMELGAPEEGDPTDSDILDNLVKTCVKNWKSTAAEEKKKIAKYPLTIIAKILELRGHAAQEFVGWEWLRKERKMIINAFHRYSHNYACQMLNYPSCIASMELEDFEIMEQVFSSLNRLAPVIWHTSAYHCHIFIDMYFQQWD</sequence>
<evidence type="ECO:0000313" key="1">
    <source>
        <dbReference type="EMBL" id="KAJ3554016.1"/>
    </source>
</evidence>
<dbReference type="EMBL" id="JANHOG010000473">
    <property type="protein sequence ID" value="KAJ3554016.1"/>
    <property type="molecule type" value="Genomic_DNA"/>
</dbReference>
<protein>
    <submittedName>
        <fullName evidence="1">Uncharacterized protein</fullName>
    </submittedName>
</protein>
<accession>A0ACC1T611</accession>
<reference evidence="1" key="1">
    <citation type="submission" date="2022-07" db="EMBL/GenBank/DDBJ databases">
        <title>Genome Sequence of Phlebia brevispora.</title>
        <authorList>
            <person name="Buettner E."/>
        </authorList>
    </citation>
    <scope>NUCLEOTIDE SEQUENCE</scope>
    <source>
        <strain evidence="1">MPL23</strain>
    </source>
</reference>
<gene>
    <name evidence="1" type="ORF">NM688_g3321</name>
</gene>